<gene>
    <name evidence="1" type="ORF">H6G03_00760</name>
</gene>
<dbReference type="Proteomes" id="UP000641646">
    <property type="component" value="Unassembled WGS sequence"/>
</dbReference>
<sequence>MELSPKATKFIIEALDYRIKAYRDSLDDRDLDEDEISDITNDAMFLEELRKELVKTLNNNGKAKISYPSETASI</sequence>
<protein>
    <submittedName>
        <fullName evidence="1">Uncharacterized protein</fullName>
    </submittedName>
</protein>
<organism evidence="1 2">
    <name type="scientific">Aerosakkonema funiforme FACHB-1375</name>
    <dbReference type="NCBI Taxonomy" id="2949571"/>
    <lineage>
        <taxon>Bacteria</taxon>
        <taxon>Bacillati</taxon>
        <taxon>Cyanobacteriota</taxon>
        <taxon>Cyanophyceae</taxon>
        <taxon>Oscillatoriophycideae</taxon>
        <taxon>Aerosakkonematales</taxon>
        <taxon>Aerosakkonemataceae</taxon>
        <taxon>Aerosakkonema</taxon>
    </lineage>
</organism>
<comment type="caution">
    <text evidence="1">The sequence shown here is derived from an EMBL/GenBank/DDBJ whole genome shotgun (WGS) entry which is preliminary data.</text>
</comment>
<keyword evidence="2" id="KW-1185">Reference proteome</keyword>
<reference evidence="1" key="1">
    <citation type="journal article" date="2015" name="ISME J.">
        <title>Draft Genome Sequence of Streptomyces incarnatus NRRL8089, which Produces the Nucleoside Antibiotic Sinefungin.</title>
        <authorList>
            <person name="Oshima K."/>
            <person name="Hattori M."/>
            <person name="Shimizu H."/>
            <person name="Fukuda K."/>
            <person name="Nemoto M."/>
            <person name="Inagaki K."/>
            <person name="Tamura T."/>
        </authorList>
    </citation>
    <scope>NUCLEOTIDE SEQUENCE</scope>
    <source>
        <strain evidence="1">FACHB-1375</strain>
    </source>
</reference>
<reference evidence="1" key="2">
    <citation type="submission" date="2020-08" db="EMBL/GenBank/DDBJ databases">
        <authorList>
            <person name="Chen M."/>
            <person name="Teng W."/>
            <person name="Zhao L."/>
            <person name="Hu C."/>
            <person name="Zhou Y."/>
            <person name="Han B."/>
            <person name="Song L."/>
            <person name="Shu W."/>
        </authorList>
    </citation>
    <scope>NUCLEOTIDE SEQUENCE</scope>
    <source>
        <strain evidence="1">FACHB-1375</strain>
    </source>
</reference>
<dbReference type="EMBL" id="JACJPW010000001">
    <property type="protein sequence ID" value="MBD2179652.1"/>
    <property type="molecule type" value="Genomic_DNA"/>
</dbReference>
<evidence type="ECO:0000313" key="2">
    <source>
        <dbReference type="Proteomes" id="UP000641646"/>
    </source>
</evidence>
<accession>A0A926VB28</accession>
<name>A0A926VB28_9CYAN</name>
<proteinExistence type="predicted"/>
<evidence type="ECO:0000313" key="1">
    <source>
        <dbReference type="EMBL" id="MBD2179652.1"/>
    </source>
</evidence>
<dbReference type="AlphaFoldDB" id="A0A926VB28"/>
<dbReference type="RefSeq" id="WP_190461040.1">
    <property type="nucleotide sequence ID" value="NZ_JACJPW010000001.1"/>
</dbReference>